<name>X1PX70_9ZZZZ</name>
<reference evidence="4" key="1">
    <citation type="journal article" date="2014" name="Front. Microbiol.">
        <title>High frequency of phylogenetically diverse reductive dehalogenase-homologous genes in deep subseafloor sedimentary metagenomes.</title>
        <authorList>
            <person name="Kawai M."/>
            <person name="Futagami T."/>
            <person name="Toyoda A."/>
            <person name="Takaki Y."/>
            <person name="Nishi S."/>
            <person name="Hori S."/>
            <person name="Arai W."/>
            <person name="Tsubouchi T."/>
            <person name="Morono Y."/>
            <person name="Uchiyama I."/>
            <person name="Ito T."/>
            <person name="Fujiyama A."/>
            <person name="Inagaki F."/>
            <person name="Takami H."/>
        </authorList>
    </citation>
    <scope>NUCLEOTIDE SEQUENCE</scope>
    <source>
        <strain evidence="4">Expedition CK06-06</strain>
    </source>
</reference>
<feature type="non-terminal residue" evidence="4">
    <location>
        <position position="135"/>
    </location>
</feature>
<dbReference type="Pfam" id="PF03602">
    <property type="entry name" value="Cons_hypoth95"/>
    <property type="match status" value="1"/>
</dbReference>
<evidence type="ECO:0000256" key="2">
    <source>
        <dbReference type="ARBA" id="ARBA00022679"/>
    </source>
</evidence>
<dbReference type="PANTHER" id="PTHR43542:SF1">
    <property type="entry name" value="METHYLTRANSFERASE"/>
    <property type="match status" value="1"/>
</dbReference>
<dbReference type="EMBL" id="BARV01031251">
    <property type="protein sequence ID" value="GAI35544.1"/>
    <property type="molecule type" value="Genomic_DNA"/>
</dbReference>
<dbReference type="NCBIfam" id="TIGR00095">
    <property type="entry name" value="16S rRNA (guanine(966)-N(2))-methyltransferase RsmD"/>
    <property type="match status" value="1"/>
</dbReference>
<dbReference type="InterPro" id="IPR029063">
    <property type="entry name" value="SAM-dependent_MTases_sf"/>
</dbReference>
<dbReference type="SUPFAM" id="SSF53335">
    <property type="entry name" value="S-adenosyl-L-methionine-dependent methyltransferases"/>
    <property type="match status" value="1"/>
</dbReference>
<keyword evidence="1" id="KW-0489">Methyltransferase</keyword>
<evidence type="ECO:0000256" key="1">
    <source>
        <dbReference type="ARBA" id="ARBA00022603"/>
    </source>
</evidence>
<sequence>MRVISGSAKGRQLRSVPGDSTRPITDRVKESLFNIVGPDIHKSTFLDLFAGTGSVGIEALSRGASSALFIDVDQKAIKTIHANLDLTGLAASAQVLRGEALTFLERPANVQFDYVYIAPPQYKGLWKEALVSLDH</sequence>
<keyword evidence="2" id="KW-0808">Transferase</keyword>
<evidence type="ECO:0000313" key="4">
    <source>
        <dbReference type="EMBL" id="GAI35544.1"/>
    </source>
</evidence>
<proteinExistence type="predicted"/>
<gene>
    <name evidence="4" type="ORF">S06H3_49483</name>
</gene>
<evidence type="ECO:0008006" key="5">
    <source>
        <dbReference type="Google" id="ProtNLM"/>
    </source>
</evidence>
<feature type="region of interest" description="Disordered" evidence="3">
    <location>
        <begin position="1"/>
        <end position="22"/>
    </location>
</feature>
<evidence type="ECO:0000256" key="3">
    <source>
        <dbReference type="SAM" id="MobiDB-lite"/>
    </source>
</evidence>
<dbReference type="InterPro" id="IPR004398">
    <property type="entry name" value="RNA_MeTrfase_RsmD"/>
</dbReference>
<organism evidence="4">
    <name type="scientific">marine sediment metagenome</name>
    <dbReference type="NCBI Taxonomy" id="412755"/>
    <lineage>
        <taxon>unclassified sequences</taxon>
        <taxon>metagenomes</taxon>
        <taxon>ecological metagenomes</taxon>
    </lineage>
</organism>
<dbReference type="PANTHER" id="PTHR43542">
    <property type="entry name" value="METHYLTRANSFERASE"/>
    <property type="match status" value="1"/>
</dbReference>
<dbReference type="AlphaFoldDB" id="X1PX70"/>
<accession>X1PX70</accession>
<dbReference type="Gene3D" id="3.40.50.150">
    <property type="entry name" value="Vaccinia Virus protein VP39"/>
    <property type="match status" value="1"/>
</dbReference>
<dbReference type="GO" id="GO:0031167">
    <property type="term" value="P:rRNA methylation"/>
    <property type="evidence" value="ECO:0007669"/>
    <property type="project" value="InterPro"/>
</dbReference>
<dbReference type="CDD" id="cd02440">
    <property type="entry name" value="AdoMet_MTases"/>
    <property type="match status" value="1"/>
</dbReference>
<dbReference type="GO" id="GO:0008168">
    <property type="term" value="F:methyltransferase activity"/>
    <property type="evidence" value="ECO:0007669"/>
    <property type="project" value="UniProtKB-KW"/>
</dbReference>
<protein>
    <recommendedName>
        <fullName evidence="5">16S rRNA (Guanine(966)-N(2))-methyltransferase RsmD</fullName>
    </recommendedName>
</protein>
<comment type="caution">
    <text evidence="4">The sequence shown here is derived from an EMBL/GenBank/DDBJ whole genome shotgun (WGS) entry which is preliminary data.</text>
</comment>